<evidence type="ECO:0000313" key="8">
    <source>
        <dbReference type="Proteomes" id="UP000293331"/>
    </source>
</evidence>
<keyword evidence="5" id="KW-0732">Signal</keyword>
<dbReference type="InterPro" id="IPR036737">
    <property type="entry name" value="OmpA-like_sf"/>
</dbReference>
<dbReference type="PANTHER" id="PTHR30329">
    <property type="entry name" value="STATOR ELEMENT OF FLAGELLAR MOTOR COMPLEX"/>
    <property type="match status" value="1"/>
</dbReference>
<dbReference type="SUPFAM" id="SSF103088">
    <property type="entry name" value="OmpA-like"/>
    <property type="match status" value="1"/>
</dbReference>
<dbReference type="Pfam" id="PF07676">
    <property type="entry name" value="PD40"/>
    <property type="match status" value="2"/>
</dbReference>
<dbReference type="InterPro" id="IPR011042">
    <property type="entry name" value="6-blade_b-propeller_TolB-like"/>
</dbReference>
<dbReference type="PROSITE" id="PS51123">
    <property type="entry name" value="OMPA_2"/>
    <property type="match status" value="1"/>
</dbReference>
<protein>
    <recommendedName>
        <fullName evidence="6">OmpA-like domain-containing protein</fullName>
    </recommendedName>
</protein>
<keyword evidence="3" id="KW-0998">Cell outer membrane</keyword>
<dbReference type="GO" id="GO:0009279">
    <property type="term" value="C:cell outer membrane"/>
    <property type="evidence" value="ECO:0007669"/>
    <property type="project" value="UniProtKB-SubCell"/>
</dbReference>
<evidence type="ECO:0000256" key="4">
    <source>
        <dbReference type="PROSITE-ProRule" id="PRU00473"/>
    </source>
</evidence>
<reference evidence="7 8" key="1">
    <citation type="submission" date="2019-02" db="EMBL/GenBank/DDBJ databases">
        <title>Bacterial novel species Mucilaginibacter sp. 17JY9-4 isolated from soil.</title>
        <authorList>
            <person name="Jung H.-Y."/>
        </authorList>
    </citation>
    <scope>NUCLEOTIDE SEQUENCE [LARGE SCALE GENOMIC DNA]</scope>
    <source>
        <strain evidence="7 8">17JY9-4</strain>
    </source>
</reference>
<evidence type="ECO:0000256" key="1">
    <source>
        <dbReference type="ARBA" id="ARBA00004442"/>
    </source>
</evidence>
<dbReference type="InterPro" id="IPR006664">
    <property type="entry name" value="OMP_bac"/>
</dbReference>
<proteinExistence type="predicted"/>
<dbReference type="InterPro" id="IPR011659">
    <property type="entry name" value="WD40"/>
</dbReference>
<gene>
    <name evidence="7" type="ORF">EWM62_05510</name>
</gene>
<evidence type="ECO:0000313" key="7">
    <source>
        <dbReference type="EMBL" id="RYU91399.1"/>
    </source>
</evidence>
<keyword evidence="8" id="KW-1185">Reference proteome</keyword>
<dbReference type="Proteomes" id="UP000293331">
    <property type="component" value="Unassembled WGS sequence"/>
</dbReference>
<keyword evidence="2 4" id="KW-0472">Membrane</keyword>
<accession>A0A4Q5LQ00</accession>
<comment type="subcellular location">
    <subcellularLocation>
        <location evidence="1">Cell outer membrane</location>
    </subcellularLocation>
</comment>
<dbReference type="Gene3D" id="3.30.1330.60">
    <property type="entry name" value="OmpA-like domain"/>
    <property type="match status" value="1"/>
</dbReference>
<name>A0A4Q5LQ00_9SPHI</name>
<dbReference type="EMBL" id="SEWG01000002">
    <property type="protein sequence ID" value="RYU91399.1"/>
    <property type="molecule type" value="Genomic_DNA"/>
</dbReference>
<dbReference type="Gene3D" id="2.120.10.30">
    <property type="entry name" value="TolB, C-terminal domain"/>
    <property type="match status" value="1"/>
</dbReference>
<organism evidence="7 8">
    <name type="scientific">Mucilaginibacter terrigena</name>
    <dbReference type="NCBI Taxonomy" id="2492395"/>
    <lineage>
        <taxon>Bacteria</taxon>
        <taxon>Pseudomonadati</taxon>
        <taxon>Bacteroidota</taxon>
        <taxon>Sphingobacteriia</taxon>
        <taxon>Sphingobacteriales</taxon>
        <taxon>Sphingobacteriaceae</taxon>
        <taxon>Mucilaginibacter</taxon>
    </lineage>
</organism>
<dbReference type="InterPro" id="IPR006665">
    <property type="entry name" value="OmpA-like"/>
</dbReference>
<evidence type="ECO:0000256" key="3">
    <source>
        <dbReference type="ARBA" id="ARBA00023237"/>
    </source>
</evidence>
<dbReference type="InterPro" id="IPR011990">
    <property type="entry name" value="TPR-like_helical_dom_sf"/>
</dbReference>
<dbReference type="InterPro" id="IPR050330">
    <property type="entry name" value="Bact_OuterMem_StrucFunc"/>
</dbReference>
<feature type="signal peptide" evidence="5">
    <location>
        <begin position="1"/>
        <end position="19"/>
    </location>
</feature>
<dbReference type="AlphaFoldDB" id="A0A4Q5LQ00"/>
<comment type="caution">
    <text evidence="7">The sequence shown here is derived from an EMBL/GenBank/DDBJ whole genome shotgun (WGS) entry which is preliminary data.</text>
</comment>
<evidence type="ECO:0000259" key="6">
    <source>
        <dbReference type="PROSITE" id="PS51123"/>
    </source>
</evidence>
<feature type="domain" description="OmpA-like" evidence="6">
    <location>
        <begin position="533"/>
        <end position="658"/>
    </location>
</feature>
<dbReference type="PANTHER" id="PTHR30329:SF21">
    <property type="entry name" value="LIPOPROTEIN YIAD-RELATED"/>
    <property type="match status" value="1"/>
</dbReference>
<evidence type="ECO:0000256" key="2">
    <source>
        <dbReference type="ARBA" id="ARBA00023136"/>
    </source>
</evidence>
<dbReference type="SUPFAM" id="SSF82171">
    <property type="entry name" value="DPP6 N-terminal domain-like"/>
    <property type="match status" value="1"/>
</dbReference>
<evidence type="ECO:0000256" key="5">
    <source>
        <dbReference type="SAM" id="SignalP"/>
    </source>
</evidence>
<dbReference type="OrthoDB" id="9809364at2"/>
<sequence length="658" mass="74660">MKKILTIILIITACTPAMAQYSKDNPRALGDKAFNNKDWYEAAYYYRKAAEGMSLVTLQSIPYSGGGKSAKAAAKSGNPDDRAYICYRLGESYRGYENYLEAEPWYFKVIEENNEAKYPLSRLWYGVCLRANQYFDEAIKQLTQFKLSYKGEAQYIAIAEKEIRNCRFAKEQYQYPILIDVAKRKGSWNSDGSDYAMWQRDGNTYFTSSRFVKDEKTHVNRIYTMANQDAGQPTVIKFKSDENIKDLEYGTPAFTPDGQRMYFTRWYKVGSKSTYAIYSSKMEGTDWGTPQKLNSNVNADGFNAIQPFVTADGKQLYFVSTKPGGQGGDDIWVADLNSDGSPINSTNLGSVINTSMDEQAPYYDVQNKRLIYSSKGFLGLGGFDFFESFNADNKWKIPANMGYPMNSAKDDLYYVPDNADQNKFYISSDRESDCCLNLFEVMDKRHLLTGIVVDCDTRKALPGVKVSFVDSLTRQTIKQIITDKTARYSFDVKTSRPYNLVLEKAGYFSKVLPVPASGEMKGDTLFNAEICLQAFKVDKPIVIKNVLYDYDKATLRPESKTVLNELVTIMKDNPQIKVELAAHTDSKGSDMYNYKLSQRRAQACVDYIISMGIDESRIYAKGYGESRPIAPNTLPNGKDNPEGRQLNRRTEFKVLKLE</sequence>
<dbReference type="Gene3D" id="1.25.40.10">
    <property type="entry name" value="Tetratricopeptide repeat domain"/>
    <property type="match status" value="1"/>
</dbReference>
<dbReference type="SUPFAM" id="SSF48452">
    <property type="entry name" value="TPR-like"/>
    <property type="match status" value="1"/>
</dbReference>
<dbReference type="CDD" id="cd07185">
    <property type="entry name" value="OmpA_C-like"/>
    <property type="match status" value="1"/>
</dbReference>
<dbReference type="PRINTS" id="PR01021">
    <property type="entry name" value="OMPADOMAIN"/>
</dbReference>
<dbReference type="RefSeq" id="WP_129875658.1">
    <property type="nucleotide sequence ID" value="NZ_SEWG01000002.1"/>
</dbReference>
<feature type="chain" id="PRO_5020830170" description="OmpA-like domain-containing protein" evidence="5">
    <location>
        <begin position="20"/>
        <end position="658"/>
    </location>
</feature>
<dbReference type="Pfam" id="PF00691">
    <property type="entry name" value="OmpA"/>
    <property type="match status" value="1"/>
</dbReference>